<dbReference type="Gene3D" id="3.40.50.12580">
    <property type="match status" value="1"/>
</dbReference>
<evidence type="ECO:0000313" key="7">
    <source>
        <dbReference type="EMBL" id="SEK88935.1"/>
    </source>
</evidence>
<gene>
    <name evidence="7" type="ORF">SAMN05216469_10756</name>
</gene>
<comment type="subcellular location">
    <subcellularLocation>
        <location evidence="1">Cell membrane</location>
        <topology evidence="1">Peripheral membrane protein</topology>
    </subcellularLocation>
</comment>
<evidence type="ECO:0000313" key="8">
    <source>
        <dbReference type="Proteomes" id="UP000186015"/>
    </source>
</evidence>
<keyword evidence="3" id="KW-1003">Cell membrane</keyword>
<dbReference type="InterPro" id="IPR043149">
    <property type="entry name" value="TagF_N"/>
</dbReference>
<dbReference type="Gene3D" id="3.40.50.11820">
    <property type="match status" value="1"/>
</dbReference>
<dbReference type="PANTHER" id="PTHR37316">
    <property type="entry name" value="TEICHOIC ACID GLYCEROL-PHOSPHATE PRIMASE"/>
    <property type="match status" value="1"/>
</dbReference>
<dbReference type="OrthoDB" id="9807097at2"/>
<keyword evidence="6" id="KW-0472">Membrane</keyword>
<evidence type="ECO:0000256" key="1">
    <source>
        <dbReference type="ARBA" id="ARBA00004202"/>
    </source>
</evidence>
<dbReference type="InterPro" id="IPR007554">
    <property type="entry name" value="Glycerophosphate_synth"/>
</dbReference>
<accession>A0A1H7KSB0</accession>
<name>A0A1H7KSB0_RUMAL</name>
<dbReference type="GO" id="GO:0005886">
    <property type="term" value="C:plasma membrane"/>
    <property type="evidence" value="ECO:0007669"/>
    <property type="project" value="UniProtKB-SubCell"/>
</dbReference>
<keyword evidence="4 7" id="KW-0808">Transferase</keyword>
<evidence type="ECO:0000256" key="3">
    <source>
        <dbReference type="ARBA" id="ARBA00022475"/>
    </source>
</evidence>
<dbReference type="RefSeq" id="WP_074833094.1">
    <property type="nucleotide sequence ID" value="NZ_FOAT01000007.1"/>
</dbReference>
<proteinExistence type="inferred from homology"/>
<evidence type="ECO:0000256" key="5">
    <source>
        <dbReference type="ARBA" id="ARBA00022944"/>
    </source>
</evidence>
<keyword evidence="5" id="KW-0777">Teichoic acid biosynthesis</keyword>
<dbReference type="EMBL" id="FOAT01000007">
    <property type="protein sequence ID" value="SEK88935.1"/>
    <property type="molecule type" value="Genomic_DNA"/>
</dbReference>
<organism evidence="7 8">
    <name type="scientific">Ruminococcus albus</name>
    <dbReference type="NCBI Taxonomy" id="1264"/>
    <lineage>
        <taxon>Bacteria</taxon>
        <taxon>Bacillati</taxon>
        <taxon>Bacillota</taxon>
        <taxon>Clostridia</taxon>
        <taxon>Eubacteriales</taxon>
        <taxon>Oscillospiraceae</taxon>
        <taxon>Ruminococcus</taxon>
    </lineage>
</organism>
<evidence type="ECO:0000256" key="4">
    <source>
        <dbReference type="ARBA" id="ARBA00022679"/>
    </source>
</evidence>
<dbReference type="Pfam" id="PF04464">
    <property type="entry name" value="Glyphos_transf"/>
    <property type="match status" value="1"/>
</dbReference>
<sequence>MNHDYIRKPIYMFLSLINCIVPKKKKIFIYGGDFLEDNSEAMLHYISKETHMKTVCVVNKVRKYNPKSHIKFKKNTYINAIIEMLTCTVMLDSSYHTIKMKPTQNQLFIQLWHGSPLKKLPPSSYISNGKYYSMFYYASDMFKEHLKYTFDVSDEQMVLCGHPRNDYLLFNNRRPDFLSTNVKNVIWLPTYRHGNGRSESDIDFPVLDSSNVNELNCLLKKLGIKLYIKPHRLQSKSINTVLESCEDSNIIVISDEYLIRKGIVLYQLLSHMDALLTDYSSVYFDYLLLDRPIGFVITDFDIYGDNRGFAFTDPLSLMPGIKIYDFDGLREFFMDLSESNDGYVKNRMVVNDACNFYKDGLNCKRTLKIIENFMKGN</sequence>
<protein>
    <submittedName>
        <fullName evidence="7">CDP-glycerol glycerophosphotransferase, TagB/SpsB family</fullName>
    </submittedName>
</protein>
<evidence type="ECO:0000256" key="2">
    <source>
        <dbReference type="ARBA" id="ARBA00010488"/>
    </source>
</evidence>
<dbReference type="InterPro" id="IPR043148">
    <property type="entry name" value="TagF_C"/>
</dbReference>
<dbReference type="GO" id="GO:0019350">
    <property type="term" value="P:teichoic acid biosynthetic process"/>
    <property type="evidence" value="ECO:0007669"/>
    <property type="project" value="UniProtKB-KW"/>
</dbReference>
<evidence type="ECO:0000256" key="6">
    <source>
        <dbReference type="ARBA" id="ARBA00023136"/>
    </source>
</evidence>
<dbReference type="AlphaFoldDB" id="A0A1H7KSB0"/>
<reference evidence="7 8" key="1">
    <citation type="submission" date="2016-10" db="EMBL/GenBank/DDBJ databases">
        <authorList>
            <person name="de Groot N.N."/>
        </authorList>
    </citation>
    <scope>NUCLEOTIDE SEQUENCE [LARGE SCALE GENOMIC DNA]</scope>
    <source>
        <strain evidence="7 8">KH2T6</strain>
    </source>
</reference>
<dbReference type="GO" id="GO:0047355">
    <property type="term" value="F:CDP-glycerol glycerophosphotransferase activity"/>
    <property type="evidence" value="ECO:0007669"/>
    <property type="project" value="InterPro"/>
</dbReference>
<dbReference type="InterPro" id="IPR051612">
    <property type="entry name" value="Teichoic_Acid_Biosynth"/>
</dbReference>
<dbReference type="PANTHER" id="PTHR37316:SF3">
    <property type="entry name" value="TEICHOIC ACID GLYCEROL-PHOSPHATE TRANSFERASE"/>
    <property type="match status" value="1"/>
</dbReference>
<comment type="similarity">
    <text evidence="2">Belongs to the CDP-glycerol glycerophosphotransferase family.</text>
</comment>
<dbReference type="Proteomes" id="UP000186015">
    <property type="component" value="Unassembled WGS sequence"/>
</dbReference>